<name>A0A160A2A7_PSEFL</name>
<proteinExistence type="predicted"/>
<sequence>MYSSELCTVYRFTFLHRSMVPDYDRHTWIDSNCPNETHSAKRLALLQGGTAAIAKVDQRIKHLKQLTGQRDR</sequence>
<evidence type="ECO:0000313" key="2">
    <source>
        <dbReference type="Proteomes" id="UP000076083"/>
    </source>
</evidence>
<reference evidence="2" key="1">
    <citation type="submission" date="2016-04" db="EMBL/GenBank/DDBJ databases">
        <authorList>
            <person name="Ray J."/>
            <person name="Price M."/>
            <person name="Deutschbauer A."/>
        </authorList>
    </citation>
    <scope>NUCLEOTIDE SEQUENCE [LARGE SCALE GENOMIC DNA]</scope>
    <source>
        <strain evidence="2">FW300-N2E2</strain>
    </source>
</reference>
<dbReference type="Proteomes" id="UP000076083">
    <property type="component" value="Chromosome"/>
</dbReference>
<protein>
    <submittedName>
        <fullName evidence="1">Uncharacterized protein</fullName>
    </submittedName>
</protein>
<dbReference type="AlphaFoldDB" id="A0A160A2A7"/>
<organism evidence="1 2">
    <name type="scientific">Pseudomonas fluorescens</name>
    <dbReference type="NCBI Taxonomy" id="294"/>
    <lineage>
        <taxon>Bacteria</taxon>
        <taxon>Pseudomonadati</taxon>
        <taxon>Pseudomonadota</taxon>
        <taxon>Gammaproteobacteria</taxon>
        <taxon>Pseudomonadales</taxon>
        <taxon>Pseudomonadaceae</taxon>
        <taxon>Pseudomonas</taxon>
    </lineage>
</organism>
<accession>A0A160A2A7</accession>
<reference evidence="1 2" key="2">
    <citation type="journal article" date="2018" name="Nature">
        <title>Mutant phenotypes for thousands of bacterial genes of unknown function.</title>
        <authorList>
            <person name="Price M.N."/>
            <person name="Wetmore K.M."/>
            <person name="Waters R.J."/>
            <person name="Callaghan M."/>
            <person name="Ray J."/>
            <person name="Liu H."/>
            <person name="Kuehl J.V."/>
            <person name="Melnyk R.A."/>
            <person name="Lamson J.S."/>
            <person name="Suh Y."/>
            <person name="Carlson H.K."/>
            <person name="Esquivel Z."/>
            <person name="Sadeeshkumar H."/>
            <person name="Chakraborty R."/>
            <person name="Zane G.M."/>
            <person name="Rubin B.E."/>
            <person name="Wall J.D."/>
            <person name="Visel A."/>
            <person name="Bristow J."/>
            <person name="Blow M.J."/>
            <person name="Arkin A.P."/>
            <person name="Deutschbauer A.M."/>
        </authorList>
    </citation>
    <scope>NUCLEOTIDE SEQUENCE [LARGE SCALE GENOMIC DNA]</scope>
    <source>
        <strain evidence="1 2">FW300-N2E2</strain>
    </source>
</reference>
<gene>
    <name evidence="1" type="ORF">TK06_23860</name>
</gene>
<evidence type="ECO:0000313" key="1">
    <source>
        <dbReference type="EMBL" id="AMZ74004.1"/>
    </source>
</evidence>
<dbReference type="EMBL" id="CP015225">
    <property type="protein sequence ID" value="AMZ74004.1"/>
    <property type="molecule type" value="Genomic_DNA"/>
</dbReference>